<dbReference type="GO" id="GO:0006352">
    <property type="term" value="P:DNA-templated transcription initiation"/>
    <property type="evidence" value="ECO:0007669"/>
    <property type="project" value="InterPro"/>
</dbReference>
<dbReference type="InterPro" id="IPR014284">
    <property type="entry name" value="RNA_pol_sigma-70_dom"/>
</dbReference>
<dbReference type="PANTHER" id="PTHR43133">
    <property type="entry name" value="RNA POLYMERASE ECF-TYPE SIGMA FACTO"/>
    <property type="match status" value="1"/>
</dbReference>
<dbReference type="InterPro" id="IPR036388">
    <property type="entry name" value="WH-like_DNA-bd_sf"/>
</dbReference>
<dbReference type="PANTHER" id="PTHR43133:SF32">
    <property type="entry name" value="BLR3042 PROTEIN"/>
    <property type="match status" value="1"/>
</dbReference>
<sequence>MDNDIARELLRRVVARDEAAFATLHRALARRVFAFAMRGLRDEGRAEEVVVDTLFEVWKHPERYDGSCLVSTWVLGIARNKTLTLARGLRANEPLSDDLAETLASGDPGAFEAIAEVQREAGVKQCMEKLSAPHRECMHLVFYEGLALADVAGIQHCPENTVKTRLFHARKNIEHCLRRLLEREGDLEGVGDHA</sequence>
<dbReference type="InterPro" id="IPR013324">
    <property type="entry name" value="RNA_pol_sigma_r3/r4-like"/>
</dbReference>
<dbReference type="Proteomes" id="UP001139971">
    <property type="component" value="Unassembled WGS sequence"/>
</dbReference>
<evidence type="ECO:0000259" key="6">
    <source>
        <dbReference type="Pfam" id="PF08281"/>
    </source>
</evidence>
<accession>A0A9X3YR05</accession>
<dbReference type="InterPro" id="IPR007627">
    <property type="entry name" value="RNA_pol_sigma70_r2"/>
</dbReference>
<evidence type="ECO:0000259" key="5">
    <source>
        <dbReference type="Pfam" id="PF04542"/>
    </source>
</evidence>
<evidence type="ECO:0000256" key="4">
    <source>
        <dbReference type="ARBA" id="ARBA00023163"/>
    </source>
</evidence>
<dbReference type="GO" id="GO:0003677">
    <property type="term" value="F:DNA binding"/>
    <property type="evidence" value="ECO:0007669"/>
    <property type="project" value="InterPro"/>
</dbReference>
<dbReference type="AlphaFoldDB" id="A0A9X3YR05"/>
<gene>
    <name evidence="7" type="ORF">OD750_022965</name>
</gene>
<dbReference type="SUPFAM" id="SSF88946">
    <property type="entry name" value="Sigma2 domain of RNA polymerase sigma factors"/>
    <property type="match status" value="1"/>
</dbReference>
<dbReference type="CDD" id="cd06171">
    <property type="entry name" value="Sigma70_r4"/>
    <property type="match status" value="1"/>
</dbReference>
<evidence type="ECO:0000256" key="1">
    <source>
        <dbReference type="ARBA" id="ARBA00010641"/>
    </source>
</evidence>
<protein>
    <submittedName>
        <fullName evidence="7">Sigma-70 family RNA polymerase sigma factor</fullName>
    </submittedName>
</protein>
<evidence type="ECO:0000256" key="2">
    <source>
        <dbReference type="ARBA" id="ARBA00023015"/>
    </source>
</evidence>
<keyword evidence="8" id="KW-1185">Reference proteome</keyword>
<dbReference type="InterPro" id="IPR013249">
    <property type="entry name" value="RNA_pol_sigma70_r4_t2"/>
</dbReference>
<proteinExistence type="inferred from homology"/>
<evidence type="ECO:0000313" key="8">
    <source>
        <dbReference type="Proteomes" id="UP001139971"/>
    </source>
</evidence>
<feature type="domain" description="RNA polymerase sigma factor 70 region 4 type 2" evidence="6">
    <location>
        <begin position="124"/>
        <end position="172"/>
    </location>
</feature>
<dbReference type="EMBL" id="JAOVZO020000020">
    <property type="protein sequence ID" value="MDC8015398.1"/>
    <property type="molecule type" value="Genomic_DNA"/>
</dbReference>
<dbReference type="InterPro" id="IPR013325">
    <property type="entry name" value="RNA_pol_sigma_r2"/>
</dbReference>
<keyword evidence="3" id="KW-0731">Sigma factor</keyword>
<comment type="caution">
    <text evidence="7">The sequence shown here is derived from an EMBL/GenBank/DDBJ whole genome shotgun (WGS) entry which is preliminary data.</text>
</comment>
<comment type="similarity">
    <text evidence="1">Belongs to the sigma-70 factor family. ECF subfamily.</text>
</comment>
<dbReference type="GO" id="GO:0016987">
    <property type="term" value="F:sigma factor activity"/>
    <property type="evidence" value="ECO:0007669"/>
    <property type="project" value="UniProtKB-KW"/>
</dbReference>
<dbReference type="NCBIfam" id="TIGR02937">
    <property type="entry name" value="sigma70-ECF"/>
    <property type="match status" value="1"/>
</dbReference>
<dbReference type="Gene3D" id="1.10.10.10">
    <property type="entry name" value="Winged helix-like DNA-binding domain superfamily/Winged helix DNA-binding domain"/>
    <property type="match status" value="1"/>
</dbReference>
<reference evidence="7" key="1">
    <citation type="submission" date="2023-02" db="EMBL/GenBank/DDBJ databases">
        <title>Tahibacter soli sp. nov. isolated from soil.</title>
        <authorList>
            <person name="Baek J.H."/>
            <person name="Lee J.K."/>
            <person name="Choi D.G."/>
            <person name="Jeon C.O."/>
        </authorList>
    </citation>
    <scope>NUCLEOTIDE SEQUENCE</scope>
    <source>
        <strain evidence="7">BL</strain>
    </source>
</reference>
<evidence type="ECO:0000256" key="3">
    <source>
        <dbReference type="ARBA" id="ARBA00023082"/>
    </source>
</evidence>
<name>A0A9X3YR05_9GAMM</name>
<dbReference type="InterPro" id="IPR039425">
    <property type="entry name" value="RNA_pol_sigma-70-like"/>
</dbReference>
<feature type="domain" description="RNA polymerase sigma-70 region 2" evidence="5">
    <location>
        <begin position="25"/>
        <end position="88"/>
    </location>
</feature>
<keyword evidence="4" id="KW-0804">Transcription</keyword>
<dbReference type="Pfam" id="PF08281">
    <property type="entry name" value="Sigma70_r4_2"/>
    <property type="match status" value="1"/>
</dbReference>
<organism evidence="7 8">
    <name type="scientific">Tahibacter soli</name>
    <dbReference type="NCBI Taxonomy" id="2983605"/>
    <lineage>
        <taxon>Bacteria</taxon>
        <taxon>Pseudomonadati</taxon>
        <taxon>Pseudomonadota</taxon>
        <taxon>Gammaproteobacteria</taxon>
        <taxon>Lysobacterales</taxon>
        <taxon>Rhodanobacteraceae</taxon>
        <taxon>Tahibacter</taxon>
    </lineage>
</organism>
<dbReference type="Gene3D" id="1.10.1740.10">
    <property type="match status" value="1"/>
</dbReference>
<evidence type="ECO:0000313" key="7">
    <source>
        <dbReference type="EMBL" id="MDC8015398.1"/>
    </source>
</evidence>
<keyword evidence="2" id="KW-0805">Transcription regulation</keyword>
<dbReference type="Pfam" id="PF04542">
    <property type="entry name" value="Sigma70_r2"/>
    <property type="match status" value="1"/>
</dbReference>
<dbReference type="RefSeq" id="WP_263540588.1">
    <property type="nucleotide sequence ID" value="NZ_JAOVZO020000020.1"/>
</dbReference>
<dbReference type="SUPFAM" id="SSF88659">
    <property type="entry name" value="Sigma3 and sigma4 domains of RNA polymerase sigma factors"/>
    <property type="match status" value="1"/>
</dbReference>